<dbReference type="Gene3D" id="1.25.10.10">
    <property type="entry name" value="Leucine-rich Repeat Variant"/>
    <property type="match status" value="1"/>
</dbReference>
<organism evidence="1 2">
    <name type="scientific">Kitasatospora phosalacinea</name>
    <dbReference type="NCBI Taxonomy" id="2065"/>
    <lineage>
        <taxon>Bacteria</taxon>
        <taxon>Bacillati</taxon>
        <taxon>Actinomycetota</taxon>
        <taxon>Actinomycetes</taxon>
        <taxon>Kitasatosporales</taxon>
        <taxon>Streptomycetaceae</taxon>
        <taxon>Kitasatospora</taxon>
    </lineage>
</organism>
<dbReference type="EMBL" id="BSRX01000040">
    <property type="protein sequence ID" value="GLW57622.1"/>
    <property type="molecule type" value="Genomic_DNA"/>
</dbReference>
<dbReference type="OrthoDB" id="3666466at2"/>
<dbReference type="InterPro" id="IPR011989">
    <property type="entry name" value="ARM-like"/>
</dbReference>
<evidence type="ECO:0000313" key="1">
    <source>
        <dbReference type="EMBL" id="GLW57622.1"/>
    </source>
</evidence>
<name>A0A9W6PMU5_9ACTN</name>
<comment type="caution">
    <text evidence="1">The sequence shown here is derived from an EMBL/GenBank/DDBJ whole genome shotgun (WGS) entry which is preliminary data.</text>
</comment>
<proteinExistence type="predicted"/>
<evidence type="ECO:0008006" key="3">
    <source>
        <dbReference type="Google" id="ProtNLM"/>
    </source>
</evidence>
<evidence type="ECO:0000313" key="2">
    <source>
        <dbReference type="Proteomes" id="UP001165143"/>
    </source>
</evidence>
<sequence>MRRVWEGLAGNPSLPAEAVERLVRLVEPDLSLELVERTDLTDQQVELLAERGTAAAGRLVRAGRVSADRVDPRRQPIAALALLRAGRAPAGWAELLVQRRELWPELASTERLPAGVAQRLLAEADRDVLVELAEAQPDPGILAALAAHPSPRVRQAVAWNPAAPPGVLADLLNDLPPLPSCEVCERHAVPWTHPPDCPDPDCDLPGGAACDGSHQYARHTVVEAALAHPNAPAADARRHLSDPSGFLRARLAERTDLDPDAYAQLASSTEPFVLAALAENPAVGERLIRQLATVPCEIVRRAVVCNPAVPLDLLDRARDGVVLKLGTTLPPRIAAADPAETERLAASADPGLRRLLALRRDLPPHVRDRLAEDPDAKVANAVAPHPGLEEGQLTAMHHRHGRLVGPGIAANPDTPTALLRALVTGEHNVATLRALAVHPAADGATLTACLRDRRARERAAAHPALPLDRIRALLADPETAHHAVANPSLPAADLLRLVPPPQ</sequence>
<dbReference type="AlphaFoldDB" id="A0A9W6PMU5"/>
<dbReference type="Proteomes" id="UP001165143">
    <property type="component" value="Unassembled WGS sequence"/>
</dbReference>
<accession>A0A9W6PMU5</accession>
<reference evidence="1" key="1">
    <citation type="submission" date="2023-02" db="EMBL/GenBank/DDBJ databases">
        <title>Kitasatospora phosalacinea NBRC 14362.</title>
        <authorList>
            <person name="Ichikawa N."/>
            <person name="Sato H."/>
            <person name="Tonouchi N."/>
        </authorList>
    </citation>
    <scope>NUCLEOTIDE SEQUENCE</scope>
    <source>
        <strain evidence="1">NBRC 14362</strain>
    </source>
</reference>
<protein>
    <recommendedName>
        <fullName evidence="3">Leucine rich repeat variant</fullName>
    </recommendedName>
</protein>
<dbReference type="RefSeq" id="WP_033253698.1">
    <property type="nucleotide sequence ID" value="NZ_BSRX01000040.1"/>
</dbReference>
<gene>
    <name evidence="1" type="ORF">Kpho01_56330</name>
</gene>